<proteinExistence type="predicted"/>
<organism evidence="1 2">
    <name type="scientific">Dentiscutata heterogama</name>
    <dbReference type="NCBI Taxonomy" id="1316150"/>
    <lineage>
        <taxon>Eukaryota</taxon>
        <taxon>Fungi</taxon>
        <taxon>Fungi incertae sedis</taxon>
        <taxon>Mucoromycota</taxon>
        <taxon>Glomeromycotina</taxon>
        <taxon>Glomeromycetes</taxon>
        <taxon>Diversisporales</taxon>
        <taxon>Gigasporaceae</taxon>
        <taxon>Dentiscutata</taxon>
    </lineage>
</organism>
<gene>
    <name evidence="1" type="ORF">DHETER_LOCUS15385</name>
</gene>
<evidence type="ECO:0000313" key="2">
    <source>
        <dbReference type="Proteomes" id="UP000789702"/>
    </source>
</evidence>
<feature type="non-terminal residue" evidence="1">
    <location>
        <position position="1"/>
    </location>
</feature>
<protein>
    <submittedName>
        <fullName evidence="1">16622_t:CDS:1</fullName>
    </submittedName>
</protein>
<dbReference type="EMBL" id="CAJVPU010052332">
    <property type="protein sequence ID" value="CAG8763049.1"/>
    <property type="molecule type" value="Genomic_DNA"/>
</dbReference>
<accession>A0ACA9QRX5</accession>
<evidence type="ECO:0000313" key="1">
    <source>
        <dbReference type="EMBL" id="CAG8763049.1"/>
    </source>
</evidence>
<comment type="caution">
    <text evidence="1">The sequence shown here is derived from an EMBL/GenBank/DDBJ whole genome shotgun (WGS) entry which is preliminary data.</text>
</comment>
<reference evidence="1" key="1">
    <citation type="submission" date="2021-06" db="EMBL/GenBank/DDBJ databases">
        <authorList>
            <person name="Kallberg Y."/>
            <person name="Tangrot J."/>
            <person name="Rosling A."/>
        </authorList>
    </citation>
    <scope>NUCLEOTIDE SEQUENCE</scope>
    <source>
        <strain evidence="1">IL203A</strain>
    </source>
</reference>
<sequence>AEENLSIDPDNEMATKELQQAIDILHVRSPISIKDLLDLEKKVEVHQQFDDEDFIEAATEVEQIENEIVIPLLTGKEQLEILRNALRIVEERIEDGGVTMRSLRKLQSRIHEEVRKEETEKQVQSTLERFFSRPE</sequence>
<keyword evidence="2" id="KW-1185">Reference proteome</keyword>
<dbReference type="Proteomes" id="UP000789702">
    <property type="component" value="Unassembled WGS sequence"/>
</dbReference>
<name>A0ACA9QRX5_9GLOM</name>